<protein>
    <submittedName>
        <fullName evidence="1">Uncharacterized protein</fullName>
    </submittedName>
</protein>
<gene>
    <name evidence="1" type="ORF">CDAR_315251</name>
</gene>
<sequence>MKVRKKWNSRVCALELCSTRKLAEAYFRNIFPPPYSPERHLSPDQPLLEGSSSIKTQALDLRIPEKAANCLWAAAGSCLRGGLSASPQEYCAFFHLPKCQSSW</sequence>
<evidence type="ECO:0000313" key="1">
    <source>
        <dbReference type="EMBL" id="GIY41688.1"/>
    </source>
</evidence>
<evidence type="ECO:0000313" key="2">
    <source>
        <dbReference type="Proteomes" id="UP001054837"/>
    </source>
</evidence>
<reference evidence="1 2" key="1">
    <citation type="submission" date="2021-06" db="EMBL/GenBank/DDBJ databases">
        <title>Caerostris darwini draft genome.</title>
        <authorList>
            <person name="Kono N."/>
            <person name="Arakawa K."/>
        </authorList>
    </citation>
    <scope>NUCLEOTIDE SEQUENCE [LARGE SCALE GENOMIC DNA]</scope>
</reference>
<dbReference type="Proteomes" id="UP001054837">
    <property type="component" value="Unassembled WGS sequence"/>
</dbReference>
<accession>A0AAV4TCH6</accession>
<keyword evidence="2" id="KW-1185">Reference proteome</keyword>
<organism evidence="1 2">
    <name type="scientific">Caerostris darwini</name>
    <dbReference type="NCBI Taxonomy" id="1538125"/>
    <lineage>
        <taxon>Eukaryota</taxon>
        <taxon>Metazoa</taxon>
        <taxon>Ecdysozoa</taxon>
        <taxon>Arthropoda</taxon>
        <taxon>Chelicerata</taxon>
        <taxon>Arachnida</taxon>
        <taxon>Araneae</taxon>
        <taxon>Araneomorphae</taxon>
        <taxon>Entelegynae</taxon>
        <taxon>Araneoidea</taxon>
        <taxon>Araneidae</taxon>
        <taxon>Caerostris</taxon>
    </lineage>
</organism>
<comment type="caution">
    <text evidence="1">The sequence shown here is derived from an EMBL/GenBank/DDBJ whole genome shotgun (WGS) entry which is preliminary data.</text>
</comment>
<dbReference type="AlphaFoldDB" id="A0AAV4TCH6"/>
<proteinExistence type="predicted"/>
<dbReference type="EMBL" id="BPLQ01009096">
    <property type="protein sequence ID" value="GIY41688.1"/>
    <property type="molecule type" value="Genomic_DNA"/>
</dbReference>
<name>A0AAV4TCH6_9ARAC</name>